<evidence type="ECO:0000313" key="2">
    <source>
        <dbReference type="EMBL" id="KKU10643.1"/>
    </source>
</evidence>
<dbReference type="EMBL" id="LCLA01000006">
    <property type="protein sequence ID" value="KKU10643.1"/>
    <property type="molecule type" value="Genomic_DNA"/>
</dbReference>
<dbReference type="AlphaFoldDB" id="A0A0G1PYY0"/>
<reference evidence="2 3" key="1">
    <citation type="journal article" date="2015" name="Nature">
        <title>rRNA introns, odd ribosomes, and small enigmatic genomes across a large radiation of phyla.</title>
        <authorList>
            <person name="Brown C.T."/>
            <person name="Hug L.A."/>
            <person name="Thomas B.C."/>
            <person name="Sharon I."/>
            <person name="Castelle C.J."/>
            <person name="Singh A."/>
            <person name="Wilkins M.J."/>
            <person name="Williams K.H."/>
            <person name="Banfield J.F."/>
        </authorList>
    </citation>
    <scope>NUCLEOTIDE SEQUENCE [LARGE SCALE GENOMIC DNA]</scope>
</reference>
<keyword evidence="1" id="KW-1133">Transmembrane helix</keyword>
<keyword evidence="1" id="KW-0472">Membrane</keyword>
<sequence>MMPEGKNANNAIGTQKKTGKKDWMIGREKIMAFVDKIDAFYAAVAGFIVLIGFLLVQTGQIHSNALVFALFLMALIPALRLAVPFIMEYLLQKKIYGKGLHDYWQDFSKQADDCIAKYDFSFPIIIPPTYFPTNAIPLDQFGLVLFEINRDDLRMQEEMDYYKEAPYFCFTILLRINTGAFFGILRNRDLDDAMLWVEAHEKLFLGEQKAIIPFQSIQPQTYLEARVEKPRTAPPTGGT</sequence>
<gene>
    <name evidence="2" type="ORF">UX13_C0006G0004</name>
</gene>
<protein>
    <submittedName>
        <fullName evidence="2">Uncharacterized protein</fullName>
    </submittedName>
</protein>
<name>A0A0G1PYY0_9BACT</name>
<feature type="transmembrane region" description="Helical" evidence="1">
    <location>
        <begin position="39"/>
        <end position="56"/>
    </location>
</feature>
<proteinExistence type="predicted"/>
<organism evidence="2 3">
    <name type="scientific">Candidatus Woesebacteria bacterium GW2011_GWB1_45_5</name>
    <dbReference type="NCBI Taxonomy" id="1618581"/>
    <lineage>
        <taxon>Bacteria</taxon>
        <taxon>Candidatus Woeseibacteriota</taxon>
    </lineage>
</organism>
<comment type="caution">
    <text evidence="2">The sequence shown here is derived from an EMBL/GenBank/DDBJ whole genome shotgun (WGS) entry which is preliminary data.</text>
</comment>
<keyword evidence="1" id="KW-0812">Transmembrane</keyword>
<feature type="transmembrane region" description="Helical" evidence="1">
    <location>
        <begin position="65"/>
        <end position="87"/>
    </location>
</feature>
<evidence type="ECO:0000256" key="1">
    <source>
        <dbReference type="SAM" id="Phobius"/>
    </source>
</evidence>
<dbReference type="Proteomes" id="UP000034329">
    <property type="component" value="Unassembled WGS sequence"/>
</dbReference>
<accession>A0A0G1PYY0</accession>
<evidence type="ECO:0000313" key="3">
    <source>
        <dbReference type="Proteomes" id="UP000034329"/>
    </source>
</evidence>